<sequence>MKFHHHIKGLPLQGDLRNVNFEIDVMHNTIRCVADKVDFAYPDVSWLGIHAFDRILSRKQSYHRQLLEHLKSRLHSSPMNKAKQLWTAVDWNYSKVFDTIKY</sequence>
<dbReference type="EMBL" id="QKWP01000431">
    <property type="protein sequence ID" value="RIB20191.1"/>
    <property type="molecule type" value="Genomic_DNA"/>
</dbReference>
<comment type="caution">
    <text evidence="1">The sequence shown here is derived from an EMBL/GenBank/DDBJ whole genome shotgun (WGS) entry which is preliminary data.</text>
</comment>
<protein>
    <submittedName>
        <fullName evidence="1">Uncharacterized protein</fullName>
    </submittedName>
</protein>
<organism evidence="1 2">
    <name type="scientific">Gigaspora rosea</name>
    <dbReference type="NCBI Taxonomy" id="44941"/>
    <lineage>
        <taxon>Eukaryota</taxon>
        <taxon>Fungi</taxon>
        <taxon>Fungi incertae sedis</taxon>
        <taxon>Mucoromycota</taxon>
        <taxon>Glomeromycotina</taxon>
        <taxon>Glomeromycetes</taxon>
        <taxon>Diversisporales</taxon>
        <taxon>Gigasporaceae</taxon>
        <taxon>Gigaspora</taxon>
    </lineage>
</organism>
<gene>
    <name evidence="1" type="ORF">C2G38_1215302</name>
</gene>
<name>A0A397VED8_9GLOM</name>
<keyword evidence="2" id="KW-1185">Reference proteome</keyword>
<reference evidence="1 2" key="1">
    <citation type="submission" date="2018-06" db="EMBL/GenBank/DDBJ databases">
        <title>Comparative genomics reveals the genomic features of Rhizophagus irregularis, R. cerebriforme, R. diaphanum and Gigaspora rosea, and their symbiotic lifestyle signature.</title>
        <authorList>
            <person name="Morin E."/>
            <person name="San Clemente H."/>
            <person name="Chen E.C.H."/>
            <person name="De La Providencia I."/>
            <person name="Hainaut M."/>
            <person name="Kuo A."/>
            <person name="Kohler A."/>
            <person name="Murat C."/>
            <person name="Tang N."/>
            <person name="Roy S."/>
            <person name="Loubradou J."/>
            <person name="Henrissat B."/>
            <person name="Grigoriev I.V."/>
            <person name="Corradi N."/>
            <person name="Roux C."/>
            <person name="Martin F.M."/>
        </authorList>
    </citation>
    <scope>NUCLEOTIDE SEQUENCE [LARGE SCALE GENOMIC DNA]</scope>
    <source>
        <strain evidence="1 2">DAOM 194757</strain>
    </source>
</reference>
<evidence type="ECO:0000313" key="1">
    <source>
        <dbReference type="EMBL" id="RIB20191.1"/>
    </source>
</evidence>
<dbReference type="Gene3D" id="1.10.357.90">
    <property type="match status" value="1"/>
</dbReference>
<accession>A0A397VED8</accession>
<evidence type="ECO:0000313" key="2">
    <source>
        <dbReference type="Proteomes" id="UP000266673"/>
    </source>
</evidence>
<dbReference type="AlphaFoldDB" id="A0A397VED8"/>
<dbReference type="OrthoDB" id="289721at2759"/>
<dbReference type="STRING" id="44941.A0A397VED8"/>
<proteinExistence type="predicted"/>
<dbReference type="Proteomes" id="UP000266673">
    <property type="component" value="Unassembled WGS sequence"/>
</dbReference>